<name>A0A0P0YVP6_9HYPH</name>
<evidence type="ECO:0000313" key="2">
    <source>
        <dbReference type="EMBL" id="BAT25487.1"/>
    </source>
</evidence>
<dbReference type="AlphaFoldDB" id="A0A0P0YVP6"/>
<sequence>MVGDRLADTGTDWEKGRVNPDQTLKSGYEVGARRIAEAIIAKATAPSASDKDRTDAETAMIILAKAEKRAGSADHATGEAMIAERVEAQIVEMTRHGASDEEIHASVMQSVARSQALEQQLTAKLDHEAANAWKEAFEHLARMIDAGEPGLVR</sequence>
<protein>
    <submittedName>
        <fullName evidence="2">Acetyl-coenzyme A synthetase</fullName>
    </submittedName>
</protein>
<proteinExistence type="predicted"/>
<evidence type="ECO:0000256" key="1">
    <source>
        <dbReference type="SAM" id="MobiDB-lite"/>
    </source>
</evidence>
<accession>A0A0P0YVP6</accession>
<reference evidence="2" key="1">
    <citation type="journal article" date="2015" name="Proc. Natl. Acad. Sci. U.S.A.">
        <title>Bacterial clade with the ribosomal RNA operon on a small plasmid rather than the chromosome.</title>
        <authorList>
            <person name="Anda M."/>
            <person name="Ohtsubo Y."/>
            <person name="Okubo T."/>
            <person name="Sugawara M."/>
            <person name="Nagata Y."/>
            <person name="Tsuda M."/>
            <person name="Minamisawa K."/>
            <person name="Mitsui H."/>
        </authorList>
    </citation>
    <scope>NUCLEOTIDE SEQUENCE</scope>
    <source>
        <strain evidence="2">DSM 21988</strain>
    </source>
</reference>
<feature type="region of interest" description="Disordered" evidence="1">
    <location>
        <begin position="1"/>
        <end position="20"/>
    </location>
</feature>
<dbReference type="EMBL" id="LC066370">
    <property type="protein sequence ID" value="BAT25487.1"/>
    <property type="molecule type" value="Genomic_DNA"/>
</dbReference>
<organism evidence="2">
    <name type="scientific">Aureimonas altamirensis</name>
    <dbReference type="NCBI Taxonomy" id="370622"/>
    <lineage>
        <taxon>Bacteria</taxon>
        <taxon>Pseudomonadati</taxon>
        <taxon>Pseudomonadota</taxon>
        <taxon>Alphaproteobacteria</taxon>
        <taxon>Hyphomicrobiales</taxon>
        <taxon>Aurantimonadaceae</taxon>
        <taxon>Aureimonas</taxon>
    </lineage>
</organism>